<proteinExistence type="predicted"/>
<dbReference type="Gene3D" id="3.40.50.720">
    <property type="entry name" value="NAD(P)-binding Rossmann-like Domain"/>
    <property type="match status" value="1"/>
</dbReference>
<evidence type="ECO:0000259" key="1">
    <source>
        <dbReference type="Pfam" id="PF13460"/>
    </source>
</evidence>
<name>A0ABP8TLU4_9ACTN</name>
<sequence length="277" mass="29442">MILITGATGNVGRHLVTRLSASGVRVRALTRDPEAAGLPAGVETVAGDLGRPESLEAALEGVDSVFLVWPFLDAEGAPAVLDAIKRRARRVVYLSSLGVDDRAERQADLINQFHADLERAIEQSGLGWTFLRAGTFAANTLGWAEQVRTGDVVRYPFAGEKAIIHEADIAAVAARVLTEDGHDGAKYVLTGPEALTTADRVRIIGEAVGRTLRFEQTTAEAARASMLGDGWPPALVDALLSGPDDRPAEVTATVGELTGTPALTFRQWAAEHADAFR</sequence>
<gene>
    <name evidence="2" type="ORF">GCM10023195_39380</name>
</gene>
<feature type="domain" description="NAD(P)-binding" evidence="1">
    <location>
        <begin position="6"/>
        <end position="179"/>
    </location>
</feature>
<comment type="caution">
    <text evidence="2">The sequence shown here is derived from an EMBL/GenBank/DDBJ whole genome shotgun (WGS) entry which is preliminary data.</text>
</comment>
<organism evidence="2 3">
    <name type="scientific">Actinoallomurus liliacearum</name>
    <dbReference type="NCBI Taxonomy" id="1080073"/>
    <lineage>
        <taxon>Bacteria</taxon>
        <taxon>Bacillati</taxon>
        <taxon>Actinomycetota</taxon>
        <taxon>Actinomycetes</taxon>
        <taxon>Streptosporangiales</taxon>
        <taxon>Thermomonosporaceae</taxon>
        <taxon>Actinoallomurus</taxon>
    </lineage>
</organism>
<dbReference type="InterPro" id="IPR036291">
    <property type="entry name" value="NAD(P)-bd_dom_sf"/>
</dbReference>
<evidence type="ECO:0000313" key="3">
    <source>
        <dbReference type="Proteomes" id="UP001500212"/>
    </source>
</evidence>
<accession>A0ABP8TLU4</accession>
<reference evidence="3" key="1">
    <citation type="journal article" date="2019" name="Int. J. Syst. Evol. Microbiol.">
        <title>The Global Catalogue of Microorganisms (GCM) 10K type strain sequencing project: providing services to taxonomists for standard genome sequencing and annotation.</title>
        <authorList>
            <consortium name="The Broad Institute Genomics Platform"/>
            <consortium name="The Broad Institute Genome Sequencing Center for Infectious Disease"/>
            <person name="Wu L."/>
            <person name="Ma J."/>
        </authorList>
    </citation>
    <scope>NUCLEOTIDE SEQUENCE [LARGE SCALE GENOMIC DNA]</scope>
    <source>
        <strain evidence="3">JCM 17938</strain>
    </source>
</reference>
<dbReference type="PANTHER" id="PTHR43162">
    <property type="match status" value="1"/>
</dbReference>
<dbReference type="InterPro" id="IPR016040">
    <property type="entry name" value="NAD(P)-bd_dom"/>
</dbReference>
<dbReference type="Pfam" id="PF13460">
    <property type="entry name" value="NAD_binding_10"/>
    <property type="match status" value="1"/>
</dbReference>
<protein>
    <submittedName>
        <fullName evidence="2">NAD(P)H-binding protein</fullName>
    </submittedName>
</protein>
<dbReference type="Gene3D" id="3.90.25.10">
    <property type="entry name" value="UDP-galactose 4-epimerase, domain 1"/>
    <property type="match status" value="1"/>
</dbReference>
<dbReference type="PANTHER" id="PTHR43162:SF1">
    <property type="entry name" value="PRESTALK A DIFFERENTIATION PROTEIN A"/>
    <property type="match status" value="1"/>
</dbReference>
<dbReference type="RefSeq" id="WP_345355868.1">
    <property type="nucleotide sequence ID" value="NZ_BAABHJ010000008.1"/>
</dbReference>
<keyword evidence="3" id="KW-1185">Reference proteome</keyword>
<dbReference type="EMBL" id="BAABHJ010000008">
    <property type="protein sequence ID" value="GAA4609701.1"/>
    <property type="molecule type" value="Genomic_DNA"/>
</dbReference>
<evidence type="ECO:0000313" key="2">
    <source>
        <dbReference type="EMBL" id="GAA4609701.1"/>
    </source>
</evidence>
<dbReference type="Proteomes" id="UP001500212">
    <property type="component" value="Unassembled WGS sequence"/>
</dbReference>
<dbReference type="SUPFAM" id="SSF51735">
    <property type="entry name" value="NAD(P)-binding Rossmann-fold domains"/>
    <property type="match status" value="1"/>
</dbReference>
<dbReference type="InterPro" id="IPR051604">
    <property type="entry name" value="Ergot_Alk_Oxidoreductase"/>
</dbReference>